<keyword evidence="3" id="KW-1185">Reference proteome</keyword>
<feature type="transmembrane region" description="Helical" evidence="1">
    <location>
        <begin position="230"/>
        <end position="252"/>
    </location>
</feature>
<dbReference type="OrthoDB" id="2717873at2"/>
<proteinExistence type="predicted"/>
<reference evidence="2 3" key="1">
    <citation type="submission" date="2019-02" db="EMBL/GenBank/DDBJ databases">
        <title>Kribbella capetownensis sp. nov. and Kribbella speibonae sp. nov., isolated from soil.</title>
        <authorList>
            <person name="Curtis S.M."/>
            <person name="Norton I."/>
            <person name="Everest G.J."/>
            <person name="Meyers P.R."/>
        </authorList>
    </citation>
    <scope>NUCLEOTIDE SEQUENCE [LARGE SCALE GENOMIC DNA]</scope>
    <source>
        <strain evidence="2 3">YM53</strain>
    </source>
</reference>
<evidence type="ECO:0000313" key="2">
    <source>
        <dbReference type="EMBL" id="TCC45767.1"/>
    </source>
</evidence>
<keyword evidence="1" id="KW-0812">Transmembrane</keyword>
<sequence length="307" mass="32412">MTAVLPTSELDRGAPRWMTWVPWLAVVWAAGYGCVRLWFALGHEPTWKLPTADLLVPGWVSVIACVVSALLVLTPARTRALMVLTYAIAVGWTAACALALLDVVAGVLPGLGIPFDLAGMLSRLGGLTGAVLLAGTALSRQRQLDGSCLGCSNRRRTATSTPKWAIAAAWIAIAGCATRLAAQAAIGFDAVSYAPGLQMILFEAGFLLAGLALPLLLVYRPGRVFPRWMLLLPGIGLGTGISAYFGVGLIQMTAAALQGKPVYAEIGLPTSFFWVAVPAYLLWGLGLAVATYGYAQRTRKPCKLCGR</sequence>
<evidence type="ECO:0000313" key="3">
    <source>
        <dbReference type="Proteomes" id="UP000293342"/>
    </source>
</evidence>
<comment type="caution">
    <text evidence="2">The sequence shown here is derived from an EMBL/GenBank/DDBJ whole genome shotgun (WGS) entry which is preliminary data.</text>
</comment>
<feature type="transmembrane region" description="Helical" evidence="1">
    <location>
        <begin position="20"/>
        <end position="39"/>
    </location>
</feature>
<feature type="transmembrane region" description="Helical" evidence="1">
    <location>
        <begin position="272"/>
        <end position="294"/>
    </location>
</feature>
<evidence type="ECO:0000256" key="1">
    <source>
        <dbReference type="SAM" id="Phobius"/>
    </source>
</evidence>
<feature type="transmembrane region" description="Helical" evidence="1">
    <location>
        <begin position="59"/>
        <end position="76"/>
    </location>
</feature>
<dbReference type="Proteomes" id="UP000293342">
    <property type="component" value="Unassembled WGS sequence"/>
</dbReference>
<dbReference type="EMBL" id="SJKD01000007">
    <property type="protein sequence ID" value="TCC45767.1"/>
    <property type="molecule type" value="Genomic_DNA"/>
</dbReference>
<feature type="transmembrane region" description="Helical" evidence="1">
    <location>
        <begin position="198"/>
        <end position="218"/>
    </location>
</feature>
<keyword evidence="1" id="KW-0472">Membrane</keyword>
<dbReference type="RefSeq" id="WP_131516853.1">
    <property type="nucleotide sequence ID" value="NZ_SJKD01000007.1"/>
</dbReference>
<accession>A0A4R0JHS0</accession>
<feature type="transmembrane region" description="Helical" evidence="1">
    <location>
        <begin position="120"/>
        <end position="138"/>
    </location>
</feature>
<keyword evidence="1" id="KW-1133">Transmembrane helix</keyword>
<feature type="transmembrane region" description="Helical" evidence="1">
    <location>
        <begin position="83"/>
        <end position="108"/>
    </location>
</feature>
<gene>
    <name evidence="2" type="ORF">E0H75_29035</name>
</gene>
<name>A0A4R0JHS0_9ACTN</name>
<organism evidence="2 3">
    <name type="scientific">Kribbella capetownensis</name>
    <dbReference type="NCBI Taxonomy" id="1572659"/>
    <lineage>
        <taxon>Bacteria</taxon>
        <taxon>Bacillati</taxon>
        <taxon>Actinomycetota</taxon>
        <taxon>Actinomycetes</taxon>
        <taxon>Propionibacteriales</taxon>
        <taxon>Kribbellaceae</taxon>
        <taxon>Kribbella</taxon>
    </lineage>
</organism>
<dbReference type="AlphaFoldDB" id="A0A4R0JHS0"/>
<feature type="transmembrane region" description="Helical" evidence="1">
    <location>
        <begin position="164"/>
        <end position="186"/>
    </location>
</feature>
<protein>
    <submittedName>
        <fullName evidence="2">Uncharacterized protein</fullName>
    </submittedName>
</protein>